<dbReference type="AlphaFoldDB" id="A0A1E5GI91"/>
<dbReference type="OrthoDB" id="2190487at2"/>
<keyword evidence="3" id="KW-1185">Reference proteome</keyword>
<evidence type="ECO:0000313" key="2">
    <source>
        <dbReference type="EMBL" id="OEG11950.1"/>
    </source>
</evidence>
<reference evidence="3" key="1">
    <citation type="submission" date="2016-09" db="EMBL/GenBank/DDBJ databases">
        <authorList>
            <person name="Gulvik C.A."/>
        </authorList>
    </citation>
    <scope>NUCLEOTIDE SEQUENCE [LARGE SCALE GENOMIC DNA]</scope>
    <source>
        <strain evidence="3">DSM 23328</strain>
    </source>
</reference>
<proteinExistence type="predicted"/>
<keyword evidence="1" id="KW-0732">Signal</keyword>
<dbReference type="RefSeq" id="WP_069645803.1">
    <property type="nucleotide sequence ID" value="NZ_MIJZ01000012.1"/>
</dbReference>
<feature type="chain" id="PRO_5038981837" evidence="1">
    <location>
        <begin position="28"/>
        <end position="159"/>
    </location>
</feature>
<dbReference type="EMBL" id="MIJZ01000012">
    <property type="protein sequence ID" value="OEG11950.1"/>
    <property type="molecule type" value="Genomic_DNA"/>
</dbReference>
<organism evidence="2 3">
    <name type="scientific">Enterococcus ureasiticus</name>
    <dbReference type="NCBI Taxonomy" id="903984"/>
    <lineage>
        <taxon>Bacteria</taxon>
        <taxon>Bacillati</taxon>
        <taxon>Bacillota</taxon>
        <taxon>Bacilli</taxon>
        <taxon>Lactobacillales</taxon>
        <taxon>Enterococcaceae</taxon>
        <taxon>Enterococcus</taxon>
    </lineage>
</organism>
<accession>A0A1E5GI91</accession>
<feature type="signal peptide" evidence="1">
    <location>
        <begin position="1"/>
        <end position="27"/>
    </location>
</feature>
<protein>
    <submittedName>
        <fullName evidence="2">Uncharacterized protein</fullName>
    </submittedName>
</protein>
<gene>
    <name evidence="2" type="ORF">BCR21_06860</name>
</gene>
<dbReference type="Proteomes" id="UP000094068">
    <property type="component" value="Unassembled WGS sequence"/>
</dbReference>
<name>A0A1E5GI91_9ENTE</name>
<evidence type="ECO:0000313" key="3">
    <source>
        <dbReference type="Proteomes" id="UP000094068"/>
    </source>
</evidence>
<evidence type="ECO:0000256" key="1">
    <source>
        <dbReference type="SAM" id="SignalP"/>
    </source>
</evidence>
<comment type="caution">
    <text evidence="2">The sequence shown here is derived from an EMBL/GenBank/DDBJ whole genome shotgun (WGS) entry which is preliminary data.</text>
</comment>
<sequence length="159" mass="17802">MKNLKKLFIVSAMLVFFGTFFSSYATAEKAESPRSGAYTSTTTFLSNLDMKIEDKIYTGKMNDLSLNVDAESFTLTFKLNNETHVFKGKIDPIKSAFKACDRYLIDTIDDQKVGTHIVFDIFHYSGSNYRSFQAHTSTNAKTIAGADVNLRTSGALYKK</sequence>